<name>A0ABZ0XGN5_9BACT</name>
<proteinExistence type="predicted"/>
<dbReference type="EMBL" id="CP140154">
    <property type="protein sequence ID" value="WQG89640.1"/>
    <property type="molecule type" value="Genomic_DNA"/>
</dbReference>
<evidence type="ECO:0000313" key="1">
    <source>
        <dbReference type="EMBL" id="WQG89640.1"/>
    </source>
</evidence>
<evidence type="ECO:0000313" key="2">
    <source>
        <dbReference type="Proteomes" id="UP001326715"/>
    </source>
</evidence>
<dbReference type="RefSeq" id="WP_262487747.1">
    <property type="nucleotide sequence ID" value="NZ_CP139972.1"/>
</dbReference>
<protein>
    <submittedName>
        <fullName evidence="1">Uncharacterized protein</fullName>
    </submittedName>
</protein>
<accession>A0ABZ0XGN5</accession>
<keyword evidence="2" id="KW-1185">Reference proteome</keyword>
<organism evidence="1 2">
    <name type="scientific">Chitinophaga sancti</name>
    <dbReference type="NCBI Taxonomy" id="1004"/>
    <lineage>
        <taxon>Bacteria</taxon>
        <taxon>Pseudomonadati</taxon>
        <taxon>Bacteroidota</taxon>
        <taxon>Chitinophagia</taxon>
        <taxon>Chitinophagales</taxon>
        <taxon>Chitinophagaceae</taxon>
        <taxon>Chitinophaga</taxon>
    </lineage>
</organism>
<dbReference type="Proteomes" id="UP001326715">
    <property type="component" value="Chromosome"/>
</dbReference>
<reference evidence="1 2" key="1">
    <citation type="submission" date="2023-11" db="EMBL/GenBank/DDBJ databases">
        <title>MicrobeMod: A computational toolkit for identifying prokaryotic methylation and restriction-modification with nanopore sequencing.</title>
        <authorList>
            <person name="Crits-Christoph A."/>
            <person name="Kang S.C."/>
            <person name="Lee H."/>
            <person name="Ostrov N."/>
        </authorList>
    </citation>
    <scope>NUCLEOTIDE SEQUENCE [LARGE SCALE GENOMIC DNA]</scope>
    <source>
        <strain evidence="1 2">ATCC 23090</strain>
    </source>
</reference>
<gene>
    <name evidence="1" type="ORF">SR876_32420</name>
</gene>
<sequence length="41" mass="4761">MNSIQCARMALAFDVLVYASEEKELNEAQHLDYEAEREKSK</sequence>